<evidence type="ECO:0000313" key="3">
    <source>
        <dbReference type="Proteomes" id="UP000593571"/>
    </source>
</evidence>
<reference evidence="2 3" key="1">
    <citation type="journal article" date="2020" name="Nature">
        <title>Six reference-quality genomes reveal evolution of bat adaptations.</title>
        <authorList>
            <person name="Jebb D."/>
            <person name="Huang Z."/>
            <person name="Pippel M."/>
            <person name="Hughes G.M."/>
            <person name="Lavrichenko K."/>
            <person name="Devanna P."/>
            <person name="Winkler S."/>
            <person name="Jermiin L.S."/>
            <person name="Skirmuntt E.C."/>
            <person name="Katzourakis A."/>
            <person name="Burkitt-Gray L."/>
            <person name="Ray D.A."/>
            <person name="Sullivan K.A.M."/>
            <person name="Roscito J.G."/>
            <person name="Kirilenko B.M."/>
            <person name="Davalos L.M."/>
            <person name="Corthals A.P."/>
            <person name="Power M.L."/>
            <person name="Jones G."/>
            <person name="Ransome R.D."/>
            <person name="Dechmann D.K.N."/>
            <person name="Locatelli A.G."/>
            <person name="Puechmaille S.J."/>
            <person name="Fedrigo O."/>
            <person name="Jarvis E.D."/>
            <person name="Hiller M."/>
            <person name="Vernes S.C."/>
            <person name="Myers E.W."/>
            <person name="Teeling E.C."/>
        </authorList>
    </citation>
    <scope>NUCLEOTIDE SEQUENCE [LARGE SCALE GENOMIC DNA]</scope>
    <source>
        <strain evidence="2">MRouAeg1</strain>
        <tissue evidence="2">Muscle</tissue>
    </source>
</reference>
<protein>
    <submittedName>
        <fullName evidence="2">Uncharacterized protein</fullName>
    </submittedName>
</protein>
<dbReference type="AlphaFoldDB" id="A0A7J8DXQ7"/>
<evidence type="ECO:0000313" key="2">
    <source>
        <dbReference type="EMBL" id="KAF6427836.1"/>
    </source>
</evidence>
<keyword evidence="3" id="KW-1185">Reference proteome</keyword>
<comment type="caution">
    <text evidence="2">The sequence shown here is derived from an EMBL/GenBank/DDBJ whole genome shotgun (WGS) entry which is preliminary data.</text>
</comment>
<organism evidence="2 3">
    <name type="scientific">Rousettus aegyptiacus</name>
    <name type="common">Egyptian fruit bat</name>
    <name type="synonym">Pteropus aegyptiacus</name>
    <dbReference type="NCBI Taxonomy" id="9407"/>
    <lineage>
        <taxon>Eukaryota</taxon>
        <taxon>Metazoa</taxon>
        <taxon>Chordata</taxon>
        <taxon>Craniata</taxon>
        <taxon>Vertebrata</taxon>
        <taxon>Euteleostomi</taxon>
        <taxon>Mammalia</taxon>
        <taxon>Eutheria</taxon>
        <taxon>Laurasiatheria</taxon>
        <taxon>Chiroptera</taxon>
        <taxon>Yinpterochiroptera</taxon>
        <taxon>Pteropodoidea</taxon>
        <taxon>Pteropodidae</taxon>
        <taxon>Rousettinae</taxon>
        <taxon>Rousettus</taxon>
    </lineage>
</organism>
<name>A0A7J8DXQ7_ROUAE</name>
<gene>
    <name evidence="2" type="ORF">HJG63_008324</name>
</gene>
<evidence type="ECO:0000256" key="1">
    <source>
        <dbReference type="SAM" id="MobiDB-lite"/>
    </source>
</evidence>
<dbReference type="EMBL" id="JACASE010000011">
    <property type="protein sequence ID" value="KAF6427836.1"/>
    <property type="molecule type" value="Genomic_DNA"/>
</dbReference>
<accession>A0A7J8DXQ7</accession>
<feature type="region of interest" description="Disordered" evidence="1">
    <location>
        <begin position="154"/>
        <end position="185"/>
    </location>
</feature>
<sequence>MHHSGQTPWKAISAQLFTSSCSELRESSPQPSALPVSADGRTGQWAGAWVQLAAHGSDPVRPECSQPGPPHSLHVLLPRHGRWSVQEQEMIPFRTLPSQVTPIGFPDSEPAGLVQWNVSSRLLLELQGWGRQCWPGCIRMPTVRGPQDAFSTRAQSLSKDWEKRRRAGWRAGETGRTRQNRHKCW</sequence>
<dbReference type="Proteomes" id="UP000593571">
    <property type="component" value="Unassembled WGS sequence"/>
</dbReference>
<proteinExistence type="predicted"/>